<sequence length="103" mass="11967">MTKQLTSEIIHELSISNCCVVACGWKLYGHPPYSPNLAPSDFHLFSFMKTWLVTQRFDDDEELHAGVSAWLKSQATTFYDDGINKLVYRYDKCLNLYGYYVQK</sequence>
<dbReference type="EMBL" id="BGPR01000019">
    <property type="protein sequence ID" value="GBL79715.1"/>
    <property type="molecule type" value="Genomic_DNA"/>
</dbReference>
<comment type="caution">
    <text evidence="1">The sequence shown here is derived from an EMBL/GenBank/DDBJ whole genome shotgun (WGS) entry which is preliminary data.</text>
</comment>
<dbReference type="Gene3D" id="3.30.420.10">
    <property type="entry name" value="Ribonuclease H-like superfamily/Ribonuclease H"/>
    <property type="match status" value="1"/>
</dbReference>
<organism evidence="1 2">
    <name type="scientific">Araneus ventricosus</name>
    <name type="common">Orbweaver spider</name>
    <name type="synonym">Epeira ventricosa</name>
    <dbReference type="NCBI Taxonomy" id="182803"/>
    <lineage>
        <taxon>Eukaryota</taxon>
        <taxon>Metazoa</taxon>
        <taxon>Ecdysozoa</taxon>
        <taxon>Arthropoda</taxon>
        <taxon>Chelicerata</taxon>
        <taxon>Arachnida</taxon>
        <taxon>Araneae</taxon>
        <taxon>Araneomorphae</taxon>
        <taxon>Entelegynae</taxon>
        <taxon>Araneoidea</taxon>
        <taxon>Araneidae</taxon>
        <taxon>Araneus</taxon>
    </lineage>
</organism>
<dbReference type="InterPro" id="IPR052709">
    <property type="entry name" value="Transposase-MT_Hybrid"/>
</dbReference>
<dbReference type="GO" id="GO:0003676">
    <property type="term" value="F:nucleic acid binding"/>
    <property type="evidence" value="ECO:0007669"/>
    <property type="project" value="InterPro"/>
</dbReference>
<dbReference type="Proteomes" id="UP000499080">
    <property type="component" value="Unassembled WGS sequence"/>
</dbReference>
<name>A0A4Y2AKI4_ARAVE</name>
<dbReference type="PANTHER" id="PTHR46060">
    <property type="entry name" value="MARINER MOS1 TRANSPOSASE-LIKE PROTEIN"/>
    <property type="match status" value="1"/>
</dbReference>
<dbReference type="InterPro" id="IPR036397">
    <property type="entry name" value="RNaseH_sf"/>
</dbReference>
<evidence type="ECO:0008006" key="3">
    <source>
        <dbReference type="Google" id="ProtNLM"/>
    </source>
</evidence>
<evidence type="ECO:0000313" key="1">
    <source>
        <dbReference type="EMBL" id="GBL79715.1"/>
    </source>
</evidence>
<gene>
    <name evidence="1" type="ORF">AVEN_18241_1</name>
</gene>
<reference evidence="1 2" key="1">
    <citation type="journal article" date="2019" name="Sci. Rep.">
        <title>Orb-weaving spider Araneus ventricosus genome elucidates the spidroin gene catalogue.</title>
        <authorList>
            <person name="Kono N."/>
            <person name="Nakamura H."/>
            <person name="Ohtoshi R."/>
            <person name="Moran D.A.P."/>
            <person name="Shinohara A."/>
            <person name="Yoshida Y."/>
            <person name="Fujiwara M."/>
            <person name="Mori M."/>
            <person name="Tomita M."/>
            <person name="Arakawa K."/>
        </authorList>
    </citation>
    <scope>NUCLEOTIDE SEQUENCE [LARGE SCALE GENOMIC DNA]</scope>
</reference>
<dbReference type="PANTHER" id="PTHR46060:SF1">
    <property type="entry name" value="MARINER MOS1 TRANSPOSASE-LIKE PROTEIN"/>
    <property type="match status" value="1"/>
</dbReference>
<dbReference type="AlphaFoldDB" id="A0A4Y2AKI4"/>
<proteinExistence type="predicted"/>
<keyword evidence="2" id="KW-1185">Reference proteome</keyword>
<protein>
    <recommendedName>
        <fullName evidence="3">Histone-lysine N-methyltransferase SETMAR</fullName>
    </recommendedName>
</protein>
<evidence type="ECO:0000313" key="2">
    <source>
        <dbReference type="Proteomes" id="UP000499080"/>
    </source>
</evidence>
<accession>A0A4Y2AKI4</accession>